<evidence type="ECO:0000259" key="8">
    <source>
        <dbReference type="Pfam" id="PF08281"/>
    </source>
</evidence>
<dbReference type="InterPro" id="IPR013325">
    <property type="entry name" value="RNA_pol_sigma_r2"/>
</dbReference>
<dbReference type="RefSeq" id="WP_343073843.1">
    <property type="nucleotide sequence ID" value="NZ_WLZY01000002.1"/>
</dbReference>
<keyword evidence="4" id="KW-0238">DNA-binding</keyword>
<evidence type="ECO:0000259" key="7">
    <source>
        <dbReference type="Pfam" id="PF04542"/>
    </source>
</evidence>
<proteinExistence type="inferred from homology"/>
<evidence type="ECO:0000256" key="4">
    <source>
        <dbReference type="ARBA" id="ARBA00023125"/>
    </source>
</evidence>
<organism evidence="9 10">
    <name type="scientific">Phytoactinopolyspora mesophila</name>
    <dbReference type="NCBI Taxonomy" id="2650750"/>
    <lineage>
        <taxon>Bacteria</taxon>
        <taxon>Bacillati</taxon>
        <taxon>Actinomycetota</taxon>
        <taxon>Actinomycetes</taxon>
        <taxon>Jiangellales</taxon>
        <taxon>Jiangellaceae</taxon>
        <taxon>Phytoactinopolyspora</taxon>
    </lineage>
</organism>
<dbReference type="EMBL" id="WLZY01000002">
    <property type="protein sequence ID" value="NDL57240.1"/>
    <property type="molecule type" value="Genomic_DNA"/>
</dbReference>
<keyword evidence="3" id="KW-0731">Sigma factor</keyword>
<feature type="compositionally biased region" description="Basic and acidic residues" evidence="6">
    <location>
        <begin position="32"/>
        <end position="42"/>
    </location>
</feature>
<dbReference type="InterPro" id="IPR039425">
    <property type="entry name" value="RNA_pol_sigma-70-like"/>
</dbReference>
<dbReference type="InterPro" id="IPR036388">
    <property type="entry name" value="WH-like_DNA-bd_sf"/>
</dbReference>
<comment type="caution">
    <text evidence="9">The sequence shown here is derived from an EMBL/GenBank/DDBJ whole genome shotgun (WGS) entry which is preliminary data.</text>
</comment>
<dbReference type="GO" id="GO:0006352">
    <property type="term" value="P:DNA-templated transcription initiation"/>
    <property type="evidence" value="ECO:0007669"/>
    <property type="project" value="InterPro"/>
</dbReference>
<protein>
    <submittedName>
        <fullName evidence="9">Sigma-70 family RNA polymerase sigma factor</fullName>
    </submittedName>
</protein>
<feature type="region of interest" description="Disordered" evidence="6">
    <location>
        <begin position="23"/>
        <end position="45"/>
    </location>
</feature>
<keyword evidence="10" id="KW-1185">Reference proteome</keyword>
<dbReference type="SUPFAM" id="SSF88946">
    <property type="entry name" value="Sigma2 domain of RNA polymerase sigma factors"/>
    <property type="match status" value="1"/>
</dbReference>
<evidence type="ECO:0000256" key="2">
    <source>
        <dbReference type="ARBA" id="ARBA00023015"/>
    </source>
</evidence>
<keyword evidence="5" id="KW-0804">Transcription</keyword>
<dbReference type="Pfam" id="PF08281">
    <property type="entry name" value="Sigma70_r4_2"/>
    <property type="match status" value="1"/>
</dbReference>
<dbReference type="InterPro" id="IPR007627">
    <property type="entry name" value="RNA_pol_sigma70_r2"/>
</dbReference>
<evidence type="ECO:0000256" key="6">
    <source>
        <dbReference type="SAM" id="MobiDB-lite"/>
    </source>
</evidence>
<dbReference type="Gene3D" id="1.10.10.10">
    <property type="entry name" value="Winged helix-like DNA-binding domain superfamily/Winged helix DNA-binding domain"/>
    <property type="match status" value="1"/>
</dbReference>
<evidence type="ECO:0000256" key="5">
    <source>
        <dbReference type="ARBA" id="ARBA00023163"/>
    </source>
</evidence>
<dbReference type="Proteomes" id="UP000460435">
    <property type="component" value="Unassembled WGS sequence"/>
</dbReference>
<evidence type="ECO:0000256" key="1">
    <source>
        <dbReference type="ARBA" id="ARBA00010641"/>
    </source>
</evidence>
<dbReference type="InterPro" id="IPR013324">
    <property type="entry name" value="RNA_pol_sigma_r3/r4-like"/>
</dbReference>
<dbReference type="GO" id="GO:0016987">
    <property type="term" value="F:sigma factor activity"/>
    <property type="evidence" value="ECO:0007669"/>
    <property type="project" value="UniProtKB-KW"/>
</dbReference>
<reference evidence="9 10" key="1">
    <citation type="submission" date="2019-11" db="EMBL/GenBank/DDBJ databases">
        <authorList>
            <person name="Li X.-J."/>
            <person name="Feng X.-M."/>
        </authorList>
    </citation>
    <scope>NUCLEOTIDE SEQUENCE [LARGE SCALE GENOMIC DNA]</scope>
    <source>
        <strain evidence="9 10">XMNu-373</strain>
    </source>
</reference>
<dbReference type="AlphaFoldDB" id="A0A7K3M1X0"/>
<dbReference type="InterPro" id="IPR014284">
    <property type="entry name" value="RNA_pol_sigma-70_dom"/>
</dbReference>
<comment type="similarity">
    <text evidence="1">Belongs to the sigma-70 factor family. ECF subfamily.</text>
</comment>
<feature type="domain" description="RNA polymerase sigma factor 70 region 4 type 2" evidence="8">
    <location>
        <begin position="171"/>
        <end position="216"/>
    </location>
</feature>
<keyword evidence="2" id="KW-0805">Transcription regulation</keyword>
<gene>
    <name evidence="9" type="ORF">F7O44_09180</name>
</gene>
<dbReference type="Gene3D" id="1.10.1740.10">
    <property type="match status" value="1"/>
</dbReference>
<evidence type="ECO:0000313" key="9">
    <source>
        <dbReference type="EMBL" id="NDL57240.1"/>
    </source>
</evidence>
<dbReference type="NCBIfam" id="TIGR02937">
    <property type="entry name" value="sigma70-ECF"/>
    <property type="match status" value="1"/>
</dbReference>
<evidence type="ECO:0000313" key="10">
    <source>
        <dbReference type="Proteomes" id="UP000460435"/>
    </source>
</evidence>
<dbReference type="InterPro" id="IPR013249">
    <property type="entry name" value="RNA_pol_sigma70_r4_t2"/>
</dbReference>
<dbReference type="GO" id="GO:0003677">
    <property type="term" value="F:DNA binding"/>
    <property type="evidence" value="ECO:0007669"/>
    <property type="project" value="UniProtKB-KW"/>
</dbReference>
<name>A0A7K3M1X0_9ACTN</name>
<evidence type="ECO:0000256" key="3">
    <source>
        <dbReference type="ARBA" id="ARBA00023082"/>
    </source>
</evidence>
<dbReference type="SUPFAM" id="SSF88659">
    <property type="entry name" value="Sigma3 and sigma4 domains of RNA polymerase sigma factors"/>
    <property type="match status" value="1"/>
</dbReference>
<accession>A0A7K3M1X0</accession>
<feature type="domain" description="RNA polymerase sigma-70 region 2" evidence="7">
    <location>
        <begin position="76"/>
        <end position="144"/>
    </location>
</feature>
<dbReference type="Pfam" id="PF04542">
    <property type="entry name" value="Sigma70_r2"/>
    <property type="match status" value="1"/>
</dbReference>
<dbReference type="PANTHER" id="PTHR43133:SF8">
    <property type="entry name" value="RNA POLYMERASE SIGMA FACTOR HI_1459-RELATED"/>
    <property type="match status" value="1"/>
</dbReference>
<sequence>MSYRHVAPSRVFSLLSSHIASTHAGASPSTLREPRMTGEGRHGRVNHVTHGVGVEVECAALDRIRAGDDDAVDTVYREIAPLARQTANRILRDHHAADDMVQEAFYLVIRAIRAGRGPTDSFEGYLLSTVRRLAYQHWTAERRTICTDDIWSEHLVDAPTVPTPQSDLVGAAWASLPQRWRSILWLIEVDRYAPAEIARELSMNANAVSSLASRARCALRAAYLTLACDLSD</sequence>
<dbReference type="PANTHER" id="PTHR43133">
    <property type="entry name" value="RNA POLYMERASE ECF-TYPE SIGMA FACTO"/>
    <property type="match status" value="1"/>
</dbReference>